<dbReference type="AlphaFoldDB" id="A0A6N4R462"/>
<evidence type="ECO:0000256" key="2">
    <source>
        <dbReference type="ARBA" id="ARBA00005695"/>
    </source>
</evidence>
<dbReference type="InterPro" id="IPR039424">
    <property type="entry name" value="SBP_5"/>
</dbReference>
<organism evidence="6 7">
    <name type="scientific">Blastochloris viridis</name>
    <name type="common">Rhodopseudomonas viridis</name>
    <dbReference type="NCBI Taxonomy" id="1079"/>
    <lineage>
        <taxon>Bacteria</taxon>
        <taxon>Pseudomonadati</taxon>
        <taxon>Pseudomonadota</taxon>
        <taxon>Alphaproteobacteria</taxon>
        <taxon>Hyphomicrobiales</taxon>
        <taxon>Blastochloridaceae</taxon>
        <taxon>Blastochloris</taxon>
    </lineage>
</organism>
<comment type="subcellular location">
    <subcellularLocation>
        <location evidence="1">Periplasm</location>
    </subcellularLocation>
</comment>
<evidence type="ECO:0000256" key="4">
    <source>
        <dbReference type="SAM" id="SignalP"/>
    </source>
</evidence>
<dbReference type="InterPro" id="IPR030678">
    <property type="entry name" value="Peptide/Ni-bd"/>
</dbReference>
<evidence type="ECO:0000256" key="3">
    <source>
        <dbReference type="ARBA" id="ARBA00022729"/>
    </source>
</evidence>
<feature type="chain" id="PRO_5026862080" evidence="4">
    <location>
        <begin position="25"/>
        <end position="544"/>
    </location>
</feature>
<dbReference type="Gene3D" id="3.40.190.10">
    <property type="entry name" value="Periplasmic binding protein-like II"/>
    <property type="match status" value="1"/>
</dbReference>
<dbReference type="PROSITE" id="PS51257">
    <property type="entry name" value="PROKAR_LIPOPROTEIN"/>
    <property type="match status" value="1"/>
</dbReference>
<reference evidence="6 7" key="1">
    <citation type="journal article" date="2017" name="Nat. Commun.">
        <title>In situ click chemistry generation of cyclooxygenase-2 inhibitors.</title>
        <authorList>
            <person name="Bhardwaj A."/>
            <person name="Kaur J."/>
            <person name="Wuest M."/>
            <person name="Wuest F."/>
        </authorList>
    </citation>
    <scope>NUCLEOTIDE SEQUENCE [LARGE SCALE GENOMIC DNA]</scope>
    <source>
        <strain evidence="6">S2_018_000_R2_106</strain>
    </source>
</reference>
<dbReference type="Proteomes" id="UP000320948">
    <property type="component" value="Unassembled WGS sequence"/>
</dbReference>
<gene>
    <name evidence="6" type="ORF">DI628_06475</name>
</gene>
<protein>
    <submittedName>
        <fullName evidence="6">Peptide-binding protein</fullName>
    </submittedName>
</protein>
<feature type="domain" description="Solute-binding protein family 5" evidence="5">
    <location>
        <begin position="82"/>
        <end position="447"/>
    </location>
</feature>
<dbReference type="GO" id="GO:1904680">
    <property type="term" value="F:peptide transmembrane transporter activity"/>
    <property type="evidence" value="ECO:0007669"/>
    <property type="project" value="TreeGrafter"/>
</dbReference>
<dbReference type="GO" id="GO:0030288">
    <property type="term" value="C:outer membrane-bounded periplasmic space"/>
    <property type="evidence" value="ECO:0007669"/>
    <property type="project" value="UniProtKB-ARBA"/>
</dbReference>
<dbReference type="CDD" id="cd08514">
    <property type="entry name" value="PBP2_AppA_like"/>
    <property type="match status" value="1"/>
</dbReference>
<name>A0A6N4R462_BLAVI</name>
<dbReference type="GO" id="GO:0015833">
    <property type="term" value="P:peptide transport"/>
    <property type="evidence" value="ECO:0007669"/>
    <property type="project" value="TreeGrafter"/>
</dbReference>
<accession>A0A6N4R462</accession>
<dbReference type="GO" id="GO:0043190">
    <property type="term" value="C:ATP-binding cassette (ABC) transporter complex"/>
    <property type="evidence" value="ECO:0007669"/>
    <property type="project" value="InterPro"/>
</dbReference>
<evidence type="ECO:0000313" key="7">
    <source>
        <dbReference type="Proteomes" id="UP000320948"/>
    </source>
</evidence>
<dbReference type="PANTHER" id="PTHR30290">
    <property type="entry name" value="PERIPLASMIC BINDING COMPONENT OF ABC TRANSPORTER"/>
    <property type="match status" value="1"/>
</dbReference>
<proteinExistence type="inferred from homology"/>
<dbReference type="PIRSF" id="PIRSF002741">
    <property type="entry name" value="MppA"/>
    <property type="match status" value="1"/>
</dbReference>
<dbReference type="Gene3D" id="3.90.76.10">
    <property type="entry name" value="Dipeptide-binding Protein, Domain 1"/>
    <property type="match status" value="1"/>
</dbReference>
<dbReference type="EMBL" id="VAFM01000002">
    <property type="protein sequence ID" value="TKW60543.1"/>
    <property type="molecule type" value="Genomic_DNA"/>
</dbReference>
<dbReference type="PANTHER" id="PTHR30290:SF38">
    <property type="entry name" value="D,D-DIPEPTIDE-BINDING PERIPLASMIC PROTEIN DDPA-RELATED"/>
    <property type="match status" value="1"/>
</dbReference>
<comment type="similarity">
    <text evidence="2">Belongs to the bacterial solute-binding protein 5 family.</text>
</comment>
<dbReference type="SUPFAM" id="SSF53850">
    <property type="entry name" value="Periplasmic binding protein-like II"/>
    <property type="match status" value="1"/>
</dbReference>
<comment type="caution">
    <text evidence="6">The sequence shown here is derived from an EMBL/GenBank/DDBJ whole genome shotgun (WGS) entry which is preliminary data.</text>
</comment>
<dbReference type="Gene3D" id="3.10.105.10">
    <property type="entry name" value="Dipeptide-binding Protein, Domain 3"/>
    <property type="match status" value="1"/>
</dbReference>
<dbReference type="Pfam" id="PF00496">
    <property type="entry name" value="SBP_bac_5"/>
    <property type="match status" value="1"/>
</dbReference>
<keyword evidence="3 4" id="KW-0732">Signal</keyword>
<dbReference type="InterPro" id="IPR000914">
    <property type="entry name" value="SBP_5_dom"/>
</dbReference>
<evidence type="ECO:0000313" key="6">
    <source>
        <dbReference type="EMBL" id="TKW60543.1"/>
    </source>
</evidence>
<sequence>MRSAIVLAALALPLALGACKKEHAQTDYTAAPGPAAIGDVLNSALTASPANLVPYLAADTAASAIAGDIYQAMISYDKNLNLVPELAESFTVSPDGLHITFKLKKGLTFSDSSPLTSRDVSATFHALINPETKTPYADDYLRVSKFETPDPLTVRVSYKEAFAPGLSSWAGLIVMPAKVIAQTKSFNDTKLKDQPLGSGPYALTRWRRGQDVLLTRNPSSTKAPFIAQQYLRILPDQSTQWLEMKAGNLDTAPLTPLAYTRLTDADWFKNNYATYRYLSSAYTYLGFNLKDPLFADKRVRQALSYAVDRQGLINAALFGQGEPLASIFKTGTWAYNTSIEPYPFNPEKARDLLKQAGWTMGKNGVLVNSKGEEFRFTLSTNQGNEVRLKTAQILQKFFADVGIVMDIRVQEWSTFLTNTVQQRKFQTLLMGWTLPAEPDPYDVWHSSKTAPAEFNIISFNNKEADAAIVASRSTFVQAERKKHLDRLQEILHDEQPYLWLYAPYALEAVHKRIVGIQPAPAGISYNFDEWYVPKNWQLRPLLVQ</sequence>
<evidence type="ECO:0000256" key="1">
    <source>
        <dbReference type="ARBA" id="ARBA00004418"/>
    </source>
</evidence>
<feature type="signal peptide" evidence="4">
    <location>
        <begin position="1"/>
        <end position="24"/>
    </location>
</feature>
<evidence type="ECO:0000259" key="5">
    <source>
        <dbReference type="Pfam" id="PF00496"/>
    </source>
</evidence>